<dbReference type="KEGG" id="abac:LuPra_03860"/>
<accession>A0A143PPU0</accession>
<reference evidence="2 3" key="1">
    <citation type="journal article" date="2016" name="Genome Announc.">
        <title>First Complete Genome Sequence of a Subdivision 6 Acidobacterium Strain.</title>
        <authorList>
            <person name="Huang S."/>
            <person name="Vieira S."/>
            <person name="Bunk B."/>
            <person name="Riedel T."/>
            <person name="Sproer C."/>
            <person name="Overmann J."/>
        </authorList>
    </citation>
    <scope>NUCLEOTIDE SEQUENCE [LARGE SCALE GENOMIC DNA]</scope>
    <source>
        <strain evidence="3">DSM 100886 HEG_-6_39</strain>
    </source>
</reference>
<dbReference type="RefSeq" id="WP_110172239.1">
    <property type="nucleotide sequence ID" value="NZ_CP015136.1"/>
</dbReference>
<dbReference type="EMBL" id="CP015136">
    <property type="protein sequence ID" value="AMY10622.1"/>
    <property type="molecule type" value="Genomic_DNA"/>
</dbReference>
<keyword evidence="3" id="KW-1185">Reference proteome</keyword>
<sequence>MSIVKLLGFETLGCGCVVGHYRDAGTVRVVTYVEEKATTCGEPSHRRNHATVSRRRRSSTTPAPESPGAPRVSAR</sequence>
<protein>
    <submittedName>
        <fullName evidence="2">Uncharacterized protein</fullName>
    </submittedName>
</protein>
<feature type="compositionally biased region" description="Basic residues" evidence="1">
    <location>
        <begin position="46"/>
        <end position="58"/>
    </location>
</feature>
<evidence type="ECO:0000313" key="3">
    <source>
        <dbReference type="Proteomes" id="UP000076079"/>
    </source>
</evidence>
<dbReference type="STRING" id="1855912.LuPra_03860"/>
<organism evidence="2 3">
    <name type="scientific">Luteitalea pratensis</name>
    <dbReference type="NCBI Taxonomy" id="1855912"/>
    <lineage>
        <taxon>Bacteria</taxon>
        <taxon>Pseudomonadati</taxon>
        <taxon>Acidobacteriota</taxon>
        <taxon>Vicinamibacteria</taxon>
        <taxon>Vicinamibacterales</taxon>
        <taxon>Vicinamibacteraceae</taxon>
        <taxon>Luteitalea</taxon>
    </lineage>
</organism>
<dbReference type="AlphaFoldDB" id="A0A143PPU0"/>
<evidence type="ECO:0000256" key="1">
    <source>
        <dbReference type="SAM" id="MobiDB-lite"/>
    </source>
</evidence>
<name>A0A143PPU0_LUTPR</name>
<gene>
    <name evidence="2" type="ORF">LuPra_03860</name>
</gene>
<proteinExistence type="predicted"/>
<feature type="region of interest" description="Disordered" evidence="1">
    <location>
        <begin position="38"/>
        <end position="75"/>
    </location>
</feature>
<dbReference type="Proteomes" id="UP000076079">
    <property type="component" value="Chromosome"/>
</dbReference>
<reference evidence="3" key="2">
    <citation type="submission" date="2016-04" db="EMBL/GenBank/DDBJ databases">
        <title>First Complete Genome Sequence of a Subdivision 6 Acidobacterium.</title>
        <authorList>
            <person name="Huang S."/>
            <person name="Vieira S."/>
            <person name="Bunk B."/>
            <person name="Riedel T."/>
            <person name="Sproeer C."/>
            <person name="Overmann J."/>
        </authorList>
    </citation>
    <scope>NUCLEOTIDE SEQUENCE [LARGE SCALE GENOMIC DNA]</scope>
    <source>
        <strain evidence="3">DSM 100886 HEG_-6_39</strain>
    </source>
</reference>
<evidence type="ECO:0000313" key="2">
    <source>
        <dbReference type="EMBL" id="AMY10622.1"/>
    </source>
</evidence>